<reference evidence="2" key="1">
    <citation type="submission" date="2015-04" db="EMBL/GenBank/DDBJ databases">
        <title>The genome sequence of the plant pathogenic Rhizarian Plasmodiophora brassicae reveals insights in its biotrophic life cycle and the origin of chitin synthesis.</title>
        <authorList>
            <person name="Schwelm A."/>
            <person name="Fogelqvist J."/>
            <person name="Knaust A."/>
            <person name="Julke S."/>
            <person name="Lilja T."/>
            <person name="Dhandapani V."/>
            <person name="Bonilla-Rosso G."/>
            <person name="Karlsson M."/>
            <person name="Shevchenko A."/>
            <person name="Choi S.R."/>
            <person name="Kim H.G."/>
            <person name="Park J.Y."/>
            <person name="Lim Y.P."/>
            <person name="Ludwig-Muller J."/>
            <person name="Dixelius C."/>
        </authorList>
    </citation>
    <scope>NUCLEOTIDE SEQUENCE</scope>
    <source>
        <tissue evidence="2">Potato root galls</tissue>
    </source>
</reference>
<organism evidence="2">
    <name type="scientific">Spongospora subterranea</name>
    <dbReference type="NCBI Taxonomy" id="70186"/>
    <lineage>
        <taxon>Eukaryota</taxon>
        <taxon>Sar</taxon>
        <taxon>Rhizaria</taxon>
        <taxon>Endomyxa</taxon>
        <taxon>Phytomyxea</taxon>
        <taxon>Plasmodiophorida</taxon>
        <taxon>Plasmodiophoridae</taxon>
        <taxon>Spongospora</taxon>
    </lineage>
</organism>
<dbReference type="AlphaFoldDB" id="A0A0H5RLM0"/>
<dbReference type="EMBL" id="HACM01009187">
    <property type="protein sequence ID" value="CRZ09629.1"/>
    <property type="molecule type" value="Transcribed_RNA"/>
</dbReference>
<name>A0A0H5RLM0_9EUKA</name>
<accession>A0A0H5RLM0</accession>
<evidence type="ECO:0000313" key="2">
    <source>
        <dbReference type="EMBL" id="CRZ09629.1"/>
    </source>
</evidence>
<sequence length="152" mass="17042">MYSPLQPISQHHRLRDIEPTSALDKRELITLGCPNPKPRRLSFRQRQMSTLKSAMSKPRLKDNSARSLWIDLLMSAGHVLLYITISVLIPGSPQAIQGRALAAITFWIASTAMIISHTHGVLPLHYCLSVNMISGIEASFAHIFIYSNKPNR</sequence>
<feature type="transmembrane region" description="Helical" evidence="1">
    <location>
        <begin position="68"/>
        <end position="89"/>
    </location>
</feature>
<feature type="transmembrane region" description="Helical" evidence="1">
    <location>
        <begin position="101"/>
        <end position="122"/>
    </location>
</feature>
<keyword evidence="1" id="KW-0812">Transmembrane</keyword>
<protein>
    <submittedName>
        <fullName evidence="2">Uncharacterized protein</fullName>
    </submittedName>
</protein>
<evidence type="ECO:0000256" key="1">
    <source>
        <dbReference type="SAM" id="Phobius"/>
    </source>
</evidence>
<feature type="transmembrane region" description="Helical" evidence="1">
    <location>
        <begin position="128"/>
        <end position="146"/>
    </location>
</feature>
<keyword evidence="1" id="KW-1133">Transmembrane helix</keyword>
<proteinExistence type="predicted"/>
<keyword evidence="1" id="KW-0472">Membrane</keyword>